<dbReference type="KEGG" id="bbrx:BRETT_003883"/>
<dbReference type="AlphaFoldDB" id="A0A871RC90"/>
<evidence type="ECO:0000313" key="2">
    <source>
        <dbReference type="Proteomes" id="UP000663131"/>
    </source>
</evidence>
<accession>A0A871RC90</accession>
<dbReference type="OrthoDB" id="3980854at2759"/>
<gene>
    <name evidence="1" type="ORF">BRETT_003883</name>
</gene>
<protein>
    <submittedName>
        <fullName evidence="1">Uncharacterized protein</fullName>
    </submittedName>
</protein>
<evidence type="ECO:0000313" key="1">
    <source>
        <dbReference type="EMBL" id="QOU19730.1"/>
    </source>
</evidence>
<reference evidence="1" key="1">
    <citation type="submission" date="2020-10" db="EMBL/GenBank/DDBJ databases">
        <authorList>
            <person name="Palmer J.M."/>
        </authorList>
    </citation>
    <scope>NUCLEOTIDE SEQUENCE</scope>
    <source>
        <strain evidence="1">UCD 2041</strain>
    </source>
</reference>
<reference evidence="1" key="2">
    <citation type="journal article" name="BMC Genomics">
        <title>New genome assemblies reveal patterns of domestication and adaptation across Brettanomyces (Dekkera) species.</title>
        <authorList>
            <person name="Roach M.J."/>
            <person name="Borneman A.R."/>
        </authorList>
    </citation>
    <scope>NUCLEOTIDE SEQUENCE</scope>
    <source>
        <strain evidence="1">UCD 2041</strain>
    </source>
</reference>
<sequence length="620" mass="70168">MSLRSTESAIELQLKPVHKSKYNQFKFQSSLSQIFQMVTQKKYEKKTNSQSESSALRHLDHSVTTLKSKGKEKHICQVDQQKSQSELPIQSSLPLSQPSTDTDFLSYGLNFPFQNNIFTLSQQPYFVNTDNAPSTTYMESAPVIKMSGIESRTGTLMSQSSAGQPFLDGSHSAYRDSFSEDFSVDHSIPQSSSSDDFPVGNNYNQSSFPFQGERAHFNKIHRQQSVLSTNLSSTTTSDIANRFKYISTASNVPASDMHTKIRPVPILQPNSFPVLRTNGKPRKEKLVKIALRKRCYKRKKRRISGNGTNLDGANLAVNTNHQERKSRIGRPLNPKTKIKLTLVPNLVSLHSLLVSTHKEQDITILTQGNFTKKMVAEELDMDPNIEWKFRPNQHGEVFPGQAHTLIFVDKGYQLMKDESRAYVSPYLYPGAIGFEYIGKHTDLPTNPENEDKDRGTYLTSGQGVIPIYDDFALAVRELFQARTFSLVRVTRAAAFERTGAIVLKLETAHPGDIQLNDEDEIVDNGRNNEDGKIYLGQKGDPITTAFIKKRIARPRYKADMRIYFIPRDTNAVLYSREAMLERDLLNGIVNPLTEKRLVTCAFDSRPWLRKLGITQRQSIQ</sequence>
<dbReference type="GeneID" id="64575806"/>
<proteinExistence type="predicted"/>
<name>A0A871RC90_DEKBR</name>
<dbReference type="Proteomes" id="UP000663131">
    <property type="component" value="Chromosome 6"/>
</dbReference>
<dbReference type="EMBL" id="CP063134">
    <property type="protein sequence ID" value="QOU19730.1"/>
    <property type="molecule type" value="Genomic_DNA"/>
</dbReference>
<dbReference type="RefSeq" id="XP_041136223.1">
    <property type="nucleotide sequence ID" value="XM_041282384.1"/>
</dbReference>
<organism evidence="1 2">
    <name type="scientific">Dekkera bruxellensis</name>
    <name type="common">Brettanomyces custersii</name>
    <dbReference type="NCBI Taxonomy" id="5007"/>
    <lineage>
        <taxon>Eukaryota</taxon>
        <taxon>Fungi</taxon>
        <taxon>Dikarya</taxon>
        <taxon>Ascomycota</taxon>
        <taxon>Saccharomycotina</taxon>
        <taxon>Pichiomycetes</taxon>
        <taxon>Pichiales</taxon>
        <taxon>Pichiaceae</taxon>
        <taxon>Brettanomyces</taxon>
    </lineage>
</organism>